<protein>
    <recommendedName>
        <fullName evidence="1">Protein kinase domain-containing protein</fullName>
    </recommendedName>
</protein>
<dbReference type="Gene3D" id="1.10.510.10">
    <property type="entry name" value="Transferase(Phosphotransferase) domain 1"/>
    <property type="match status" value="1"/>
</dbReference>
<reference evidence="3" key="2">
    <citation type="submission" date="2015-01" db="EMBL/GenBank/DDBJ databases">
        <title>Evolutionary Origins and Diversification of the Mycorrhizal Mutualists.</title>
        <authorList>
            <consortium name="DOE Joint Genome Institute"/>
            <consortium name="Mycorrhizal Genomics Consortium"/>
            <person name="Kohler A."/>
            <person name="Kuo A."/>
            <person name="Nagy L.G."/>
            <person name="Floudas D."/>
            <person name="Copeland A."/>
            <person name="Barry K.W."/>
            <person name="Cichocki N."/>
            <person name="Veneault-Fourrey C."/>
            <person name="LaButti K."/>
            <person name="Lindquist E.A."/>
            <person name="Lipzen A."/>
            <person name="Lundell T."/>
            <person name="Morin E."/>
            <person name="Murat C."/>
            <person name="Riley R."/>
            <person name="Ohm R."/>
            <person name="Sun H."/>
            <person name="Tunlid A."/>
            <person name="Henrissat B."/>
            <person name="Grigoriev I.V."/>
            <person name="Hibbett D.S."/>
            <person name="Martin F."/>
        </authorList>
    </citation>
    <scope>NUCLEOTIDE SEQUENCE [LARGE SCALE GENOMIC DNA]</scope>
    <source>
        <strain evidence="3">MUT 4182</strain>
    </source>
</reference>
<dbReference type="EMBL" id="KN822964">
    <property type="protein sequence ID" value="KIO31306.1"/>
    <property type="molecule type" value="Genomic_DNA"/>
</dbReference>
<feature type="non-terminal residue" evidence="2">
    <location>
        <position position="137"/>
    </location>
</feature>
<gene>
    <name evidence="2" type="ORF">M407DRAFT_53183</name>
</gene>
<proteinExistence type="predicted"/>
<dbReference type="GO" id="GO:0005524">
    <property type="term" value="F:ATP binding"/>
    <property type="evidence" value="ECO:0007669"/>
    <property type="project" value="InterPro"/>
</dbReference>
<dbReference type="SUPFAM" id="SSF56112">
    <property type="entry name" value="Protein kinase-like (PK-like)"/>
    <property type="match status" value="1"/>
</dbReference>
<name>A0A0C3QRG5_9AGAM</name>
<evidence type="ECO:0000313" key="3">
    <source>
        <dbReference type="Proteomes" id="UP000054248"/>
    </source>
</evidence>
<dbReference type="InterPro" id="IPR000719">
    <property type="entry name" value="Prot_kinase_dom"/>
</dbReference>
<sequence>VQRLAREVLIWQELRNPRIAPLLGYIATAPITAGIEGQAIISLLREFGNLDQYLKMNPQADKLALLIQAAEAVNVLHIFNPNPIPHGDIKPGNFLVSENGEVEICDFGISRILETLHSGLTTGGGSSITAYQAPEIL</sequence>
<dbReference type="OrthoDB" id="346907at2759"/>
<accession>A0A0C3QRG5</accession>
<dbReference type="GO" id="GO:0004674">
    <property type="term" value="F:protein serine/threonine kinase activity"/>
    <property type="evidence" value="ECO:0007669"/>
    <property type="project" value="TreeGrafter"/>
</dbReference>
<keyword evidence="3" id="KW-1185">Reference proteome</keyword>
<dbReference type="AlphaFoldDB" id="A0A0C3QRG5"/>
<organism evidence="2 3">
    <name type="scientific">Tulasnella calospora MUT 4182</name>
    <dbReference type="NCBI Taxonomy" id="1051891"/>
    <lineage>
        <taxon>Eukaryota</taxon>
        <taxon>Fungi</taxon>
        <taxon>Dikarya</taxon>
        <taxon>Basidiomycota</taxon>
        <taxon>Agaricomycotina</taxon>
        <taxon>Agaricomycetes</taxon>
        <taxon>Cantharellales</taxon>
        <taxon>Tulasnellaceae</taxon>
        <taxon>Tulasnella</taxon>
    </lineage>
</organism>
<feature type="domain" description="Protein kinase" evidence="1">
    <location>
        <begin position="1"/>
        <end position="137"/>
    </location>
</feature>
<dbReference type="InterPro" id="IPR051681">
    <property type="entry name" value="Ser/Thr_Kinases-Pseudokinases"/>
</dbReference>
<dbReference type="Pfam" id="PF00069">
    <property type="entry name" value="Pkinase"/>
    <property type="match status" value="1"/>
</dbReference>
<dbReference type="PANTHER" id="PTHR44329">
    <property type="entry name" value="SERINE/THREONINE-PROTEIN KINASE TNNI3K-RELATED"/>
    <property type="match status" value="1"/>
</dbReference>
<dbReference type="PROSITE" id="PS50011">
    <property type="entry name" value="PROTEIN_KINASE_DOM"/>
    <property type="match status" value="1"/>
</dbReference>
<dbReference type="STRING" id="1051891.A0A0C3QRG5"/>
<dbReference type="InterPro" id="IPR011009">
    <property type="entry name" value="Kinase-like_dom_sf"/>
</dbReference>
<evidence type="ECO:0000313" key="2">
    <source>
        <dbReference type="EMBL" id="KIO31306.1"/>
    </source>
</evidence>
<dbReference type="HOGENOM" id="CLU_000288_7_18_1"/>
<dbReference type="Proteomes" id="UP000054248">
    <property type="component" value="Unassembled WGS sequence"/>
</dbReference>
<reference evidence="2 3" key="1">
    <citation type="submission" date="2014-04" db="EMBL/GenBank/DDBJ databases">
        <authorList>
            <consortium name="DOE Joint Genome Institute"/>
            <person name="Kuo A."/>
            <person name="Girlanda M."/>
            <person name="Perotto S."/>
            <person name="Kohler A."/>
            <person name="Nagy L.G."/>
            <person name="Floudas D."/>
            <person name="Copeland A."/>
            <person name="Barry K.W."/>
            <person name="Cichocki N."/>
            <person name="Veneault-Fourrey C."/>
            <person name="LaButti K."/>
            <person name="Lindquist E.A."/>
            <person name="Lipzen A."/>
            <person name="Lundell T."/>
            <person name="Morin E."/>
            <person name="Murat C."/>
            <person name="Sun H."/>
            <person name="Tunlid A."/>
            <person name="Henrissat B."/>
            <person name="Grigoriev I.V."/>
            <person name="Hibbett D.S."/>
            <person name="Martin F."/>
            <person name="Nordberg H.P."/>
            <person name="Cantor M.N."/>
            <person name="Hua S.X."/>
        </authorList>
    </citation>
    <scope>NUCLEOTIDE SEQUENCE [LARGE SCALE GENOMIC DNA]</scope>
    <source>
        <strain evidence="2 3">MUT 4182</strain>
    </source>
</reference>
<dbReference type="InterPro" id="IPR008271">
    <property type="entry name" value="Ser/Thr_kinase_AS"/>
</dbReference>
<dbReference type="PROSITE" id="PS00108">
    <property type="entry name" value="PROTEIN_KINASE_ST"/>
    <property type="match status" value="1"/>
</dbReference>
<feature type="non-terminal residue" evidence="2">
    <location>
        <position position="1"/>
    </location>
</feature>
<evidence type="ECO:0000259" key="1">
    <source>
        <dbReference type="PROSITE" id="PS50011"/>
    </source>
</evidence>